<dbReference type="InterPro" id="IPR052715">
    <property type="entry name" value="RAYT_transposase"/>
</dbReference>
<accession>A0A450WG20</accession>
<evidence type="ECO:0000313" key="1">
    <source>
        <dbReference type="EMBL" id="VFK15997.1"/>
    </source>
</evidence>
<dbReference type="AlphaFoldDB" id="A0A450WG20"/>
<evidence type="ECO:0008006" key="2">
    <source>
        <dbReference type="Google" id="ProtNLM"/>
    </source>
</evidence>
<name>A0A450WG20_9GAMM</name>
<sequence length="174" mass="19295">MNAVQICVYKVLNSVNAALNSVEAVLNCINVALISDGVDPRLINLVHNCVDMDRIAVSADTISANPATKSMTPTPYDSETHHRRSIRLRGYDYSQPGAYFLTICTQERECLFGDIVEGEMRLNHAGKIVAEEWRQTAAIRKEIQLDQWVVMPNHFHGILTITGPIVGAIHESPP</sequence>
<dbReference type="EMBL" id="CAADFK010000087">
    <property type="protein sequence ID" value="VFK15997.1"/>
    <property type="molecule type" value="Genomic_DNA"/>
</dbReference>
<dbReference type="PANTHER" id="PTHR36966:SF1">
    <property type="entry name" value="REP-ASSOCIATED TYROSINE TRANSPOSASE"/>
    <property type="match status" value="1"/>
</dbReference>
<dbReference type="InterPro" id="IPR036515">
    <property type="entry name" value="Transposase_17_sf"/>
</dbReference>
<reference evidence="1" key="1">
    <citation type="submission" date="2019-02" db="EMBL/GenBank/DDBJ databases">
        <authorList>
            <person name="Gruber-Vodicka R. H."/>
            <person name="Seah K. B. B."/>
        </authorList>
    </citation>
    <scope>NUCLEOTIDE SEQUENCE</scope>
    <source>
        <strain evidence="1">BECK_S313</strain>
    </source>
</reference>
<dbReference type="Gene3D" id="3.30.70.1290">
    <property type="entry name" value="Transposase IS200-like"/>
    <property type="match status" value="1"/>
</dbReference>
<dbReference type="GO" id="GO:0004803">
    <property type="term" value="F:transposase activity"/>
    <property type="evidence" value="ECO:0007669"/>
    <property type="project" value="InterPro"/>
</dbReference>
<dbReference type="PANTHER" id="PTHR36966">
    <property type="entry name" value="REP-ASSOCIATED TYROSINE TRANSPOSASE"/>
    <property type="match status" value="1"/>
</dbReference>
<dbReference type="GO" id="GO:0006313">
    <property type="term" value="P:DNA transposition"/>
    <property type="evidence" value="ECO:0007669"/>
    <property type="project" value="InterPro"/>
</dbReference>
<dbReference type="GO" id="GO:0043565">
    <property type="term" value="F:sequence-specific DNA binding"/>
    <property type="evidence" value="ECO:0007669"/>
    <property type="project" value="TreeGrafter"/>
</dbReference>
<organism evidence="1">
    <name type="scientific">Candidatus Kentrum sp. LPFa</name>
    <dbReference type="NCBI Taxonomy" id="2126335"/>
    <lineage>
        <taxon>Bacteria</taxon>
        <taxon>Pseudomonadati</taxon>
        <taxon>Pseudomonadota</taxon>
        <taxon>Gammaproteobacteria</taxon>
        <taxon>Candidatus Kentrum</taxon>
    </lineage>
</organism>
<gene>
    <name evidence="1" type="ORF">BECKLPF1236B_GA0070989_10879</name>
</gene>
<dbReference type="SUPFAM" id="SSF143422">
    <property type="entry name" value="Transposase IS200-like"/>
    <property type="match status" value="1"/>
</dbReference>
<protein>
    <recommendedName>
        <fullName evidence="2">REP element-mobilizing transposase RayT</fullName>
    </recommendedName>
</protein>
<proteinExistence type="predicted"/>